<protein>
    <submittedName>
        <fullName evidence="1">Uncharacterized protein</fullName>
    </submittedName>
</protein>
<comment type="caution">
    <text evidence="1">The sequence shown here is derived from an EMBL/GenBank/DDBJ whole genome shotgun (WGS) entry which is preliminary data.</text>
</comment>
<dbReference type="AlphaFoldDB" id="A0A0F9VCV9"/>
<dbReference type="EMBL" id="LAZR01000384">
    <property type="protein sequence ID" value="KKN71396.1"/>
    <property type="molecule type" value="Genomic_DNA"/>
</dbReference>
<evidence type="ECO:0000313" key="1">
    <source>
        <dbReference type="EMBL" id="KKN71396.1"/>
    </source>
</evidence>
<name>A0A0F9VCV9_9ZZZZ</name>
<sequence>MKLYIEKRLLEWWCCGDVGESSKVIVFVMCSLPPKTILKDLWTPYPHDSSDFGRCYKLLKVFPEWKKRIKEMGCLGEIWKRIALAWDELEKLYEQNSHKKLYTKLQQLQPDELENDCDVIDLGSGIKLSTRTQALQSEAK</sequence>
<accession>A0A0F9VCV9</accession>
<proteinExistence type="predicted"/>
<organism evidence="1">
    <name type="scientific">marine sediment metagenome</name>
    <dbReference type="NCBI Taxonomy" id="412755"/>
    <lineage>
        <taxon>unclassified sequences</taxon>
        <taxon>metagenomes</taxon>
        <taxon>ecological metagenomes</taxon>
    </lineage>
</organism>
<gene>
    <name evidence="1" type="ORF">LCGC14_0421180</name>
</gene>
<reference evidence="1" key="1">
    <citation type="journal article" date="2015" name="Nature">
        <title>Complex archaea that bridge the gap between prokaryotes and eukaryotes.</title>
        <authorList>
            <person name="Spang A."/>
            <person name="Saw J.H."/>
            <person name="Jorgensen S.L."/>
            <person name="Zaremba-Niedzwiedzka K."/>
            <person name="Martijn J."/>
            <person name="Lind A.E."/>
            <person name="van Eijk R."/>
            <person name="Schleper C."/>
            <person name="Guy L."/>
            <person name="Ettema T.J."/>
        </authorList>
    </citation>
    <scope>NUCLEOTIDE SEQUENCE</scope>
</reference>